<keyword evidence="2" id="KW-0677">Repeat</keyword>
<dbReference type="SUPFAM" id="SSF52540">
    <property type="entry name" value="P-loop containing nucleoside triphosphate hydrolases"/>
    <property type="match status" value="1"/>
</dbReference>
<dbReference type="Gene3D" id="2.130.10.10">
    <property type="entry name" value="YVTN repeat-like/Quinoprotein amine dehydrogenase"/>
    <property type="match status" value="6"/>
</dbReference>
<evidence type="ECO:0000256" key="1">
    <source>
        <dbReference type="ARBA" id="ARBA00022574"/>
    </source>
</evidence>
<dbReference type="SMART" id="SM00320">
    <property type="entry name" value="WD40"/>
    <property type="match status" value="13"/>
</dbReference>
<evidence type="ECO:0000256" key="2">
    <source>
        <dbReference type="ARBA" id="ARBA00022737"/>
    </source>
</evidence>
<evidence type="ECO:0000313" key="6">
    <source>
        <dbReference type="EMBL" id="QRW18430.1"/>
    </source>
</evidence>
<feature type="repeat" description="WD" evidence="3">
    <location>
        <begin position="1442"/>
        <end position="1483"/>
    </location>
</feature>
<feature type="repeat" description="WD" evidence="3">
    <location>
        <begin position="1055"/>
        <end position="1096"/>
    </location>
</feature>
<dbReference type="PANTHER" id="PTHR19848">
    <property type="entry name" value="WD40 REPEAT PROTEIN"/>
    <property type="match status" value="1"/>
</dbReference>
<feature type="repeat" description="WD" evidence="3">
    <location>
        <begin position="1485"/>
        <end position="1526"/>
    </location>
</feature>
<dbReference type="CDD" id="cd00200">
    <property type="entry name" value="WD40"/>
    <property type="match status" value="2"/>
</dbReference>
<accession>A0A8H8NRZ6</accession>
<feature type="repeat" description="WD" evidence="3">
    <location>
        <begin position="1314"/>
        <end position="1355"/>
    </location>
</feature>
<feature type="repeat" description="WD" evidence="3">
    <location>
        <begin position="1228"/>
        <end position="1269"/>
    </location>
</feature>
<feature type="repeat" description="WD" evidence="3">
    <location>
        <begin position="1184"/>
        <end position="1216"/>
    </location>
</feature>
<dbReference type="Pfam" id="PF00400">
    <property type="entry name" value="WD40"/>
    <property type="match status" value="14"/>
</dbReference>
<dbReference type="RefSeq" id="XP_043178667.1">
    <property type="nucleotide sequence ID" value="XM_043323171.1"/>
</dbReference>
<feature type="region of interest" description="Disordered" evidence="4">
    <location>
        <begin position="161"/>
        <end position="186"/>
    </location>
</feature>
<dbReference type="PROSITE" id="PS50082">
    <property type="entry name" value="WD_REPEATS_2"/>
    <property type="match status" value="12"/>
</dbReference>
<evidence type="ECO:0000256" key="4">
    <source>
        <dbReference type="SAM" id="MobiDB-lite"/>
    </source>
</evidence>
<dbReference type="PROSITE" id="PS00678">
    <property type="entry name" value="WD_REPEATS_1"/>
    <property type="match status" value="8"/>
</dbReference>
<organism evidence="6 7">
    <name type="scientific">Rhizoctonia solani</name>
    <dbReference type="NCBI Taxonomy" id="456999"/>
    <lineage>
        <taxon>Eukaryota</taxon>
        <taxon>Fungi</taxon>
        <taxon>Dikarya</taxon>
        <taxon>Basidiomycota</taxon>
        <taxon>Agaricomycotina</taxon>
        <taxon>Agaricomycetes</taxon>
        <taxon>Cantharellales</taxon>
        <taxon>Ceratobasidiaceae</taxon>
        <taxon>Rhizoctonia</taxon>
    </lineage>
</organism>
<feature type="repeat" description="WD" evidence="3">
    <location>
        <begin position="1271"/>
        <end position="1312"/>
    </location>
</feature>
<dbReference type="PROSITE" id="PS50837">
    <property type="entry name" value="NACHT"/>
    <property type="match status" value="1"/>
</dbReference>
<protein>
    <submittedName>
        <fullName evidence="6">Vegetative incompatibility protein HET-E-1</fullName>
    </submittedName>
</protein>
<sequence length="1602" mass="177702">MKQVLVNDKQIVYQQCADCETGLVVACEKMALALSDRGIGTSLVKAVKDFIDAKNDMRLTEKMVGIVKYVLNKIKLNIRPVIGNWEDSVCRLIPFLEVQSTTNSNQFAIQIQQPHWKARDIPQGDKYLFLRLLPTMSSANRSSCDDPLRVCINWIAPKPPSSPISPSNQPAHNPAPAENGSQEPAPMIPMPILVRSIAGPEAVSKPATEQGNRWSDLGRVLRALEAAIRVFPPLKEVVSVLSACTAEIRVAEQNQGAYDQLALDLVDLVQALQKRLPQTKPRWMPYSIENAARAIGEQAAHIKEQQDRPRLGQVTRASDNEMDILRCYQRIEHVFRQLQIDISLSTWDLTHEQWVLLTKDTRLKDLTPVHEAWYNAALTAEMQRRGCTPDTRVKILNEAMEWTRNPDSPKVYWMNGMAGTGKTTITYSLCEQLEKSKQLGACFFCSRSSPDCRDVNRMVPTIAYQLGRFSNPYQKELCEVLSNNPDVSKREISMQFEKLIAGPLSKVKDAIPEDVIVVIDALDECAYGQGAQLLFDLLFDHAAALPVRLFVSSRPEPGILHWVQSSERISRSILHLHEVEESFVEADIYTYLEHELREAEAQPKDIKLLTARAGCLFIYAATVVRYIEPENRSVNHKKRLSTMIEITSGTSGKTYRGLDELYSTILSQAFRNLKDDEDEALRWLLHVVIGARESLTVAALAELTSLESEDEVQLALSPLRSVLNVSTDTRVVSTLHASFPDFMLSSERSKEFHCERTKQSMHMATECFRIMKKSLRFNICSLETASRFDRDVPDLEARSKECISSGLFYACRYWGSHLYDSKLADELVEMVDEFLQHRLLFWMEVLNLKNCIGHCSDILLKAFKYIPADDTLTELRAMVQDSRNFATTYAASPTSNSTPHIYLSALPLASTESRVRQVYWPRTKGLVRFEGSVFEDRRPAALTTWATGSSVNKLALSPDGKRMVSAGDDGTISVWDVSTGRRVLGPVKKHGSYVWAATFSPDGTMIASGSYDHRHTKTICFLSFSPDSSYLASASDDHTIRIWNPITGAQVGSVLRGHTDCVMCVVFTPSGDQLISCSDDRTIRIWDWRTGTAIGKPLKGHTDWIDCIALSPDNVHIASSSRDCTVRIWNMKRMETVVGPLMGHTDRVACVAYSSDGKNIVSGSFDRKIRVWSAETGDLIAGPFTGHGGNVYSVIFSIDDTQILSGSGDQTICVWDASQSATGPNKRTKGHIGHTTSVAVSPDGSRVVSGSSDGTLSIWELQTGKLVLGPFKGHDGIVWSVIYTPDGTCIVSCSEDRTIRTWDAQTGLTVNEPLTGHTDVILAAAVSPDSRLIASGSTDHSVRLWDLQSGRPVGKPLDQHRDWVKSVDFSPDGLRVISGSKDTTLCAWNVTDGTLIWTRKDFASMVTSLRFLPDRQQVVSCLADGTLMLLDANTGVVASDPWKGHRNAIWDVSISPDGTMAASGSLDRTIGLWDVQTGTLLAPLLQGHTDGVFSVAFSRDGKHVISGSGDGTVRVWNIGTAIKMKDEAARNWVVMEDGWVMEAESEVVLWLPPDLASRFLIPPCSRIIHACGSVQADLAEVSNDNRWVNCYDQFIQPHSLGV</sequence>
<dbReference type="GeneID" id="67025634"/>
<dbReference type="InterPro" id="IPR059179">
    <property type="entry name" value="MLKL-like_MCAfunc"/>
</dbReference>
<feature type="repeat" description="WD" evidence="3">
    <location>
        <begin position="949"/>
        <end position="985"/>
    </location>
</feature>
<dbReference type="SUPFAM" id="SSF50978">
    <property type="entry name" value="WD40 repeat-like"/>
    <property type="match status" value="2"/>
</dbReference>
<dbReference type="CDD" id="cd21037">
    <property type="entry name" value="MLKL_NTD"/>
    <property type="match status" value="1"/>
</dbReference>
<feature type="repeat" description="WD" evidence="3">
    <location>
        <begin position="1357"/>
        <end position="1398"/>
    </location>
</feature>
<dbReference type="KEGG" id="rsx:RhiXN_03354"/>
<keyword evidence="1 3" id="KW-0853">WD repeat</keyword>
<dbReference type="InterPro" id="IPR019775">
    <property type="entry name" value="WD40_repeat_CS"/>
</dbReference>
<feature type="domain" description="NACHT" evidence="5">
    <location>
        <begin position="410"/>
        <end position="555"/>
    </location>
</feature>
<feature type="repeat" description="WD" evidence="3">
    <location>
        <begin position="1141"/>
        <end position="1182"/>
    </location>
</feature>
<dbReference type="InterPro" id="IPR020472">
    <property type="entry name" value="WD40_PAC1"/>
</dbReference>
<dbReference type="EMBL" id="CP059660">
    <property type="protein sequence ID" value="QRW18430.1"/>
    <property type="molecule type" value="Genomic_DNA"/>
</dbReference>
<dbReference type="InterPro" id="IPR001680">
    <property type="entry name" value="WD40_rpt"/>
</dbReference>
<gene>
    <name evidence="6" type="ORF">RhiXN_03354</name>
</gene>
<evidence type="ECO:0000256" key="3">
    <source>
        <dbReference type="PROSITE-ProRule" id="PRU00221"/>
    </source>
</evidence>
<dbReference type="PRINTS" id="PR00320">
    <property type="entry name" value="GPROTEINBRPT"/>
</dbReference>
<feature type="repeat" description="WD" evidence="3">
    <location>
        <begin position="1012"/>
        <end position="1053"/>
    </location>
</feature>
<dbReference type="InterPro" id="IPR056884">
    <property type="entry name" value="NPHP3-like_N"/>
</dbReference>
<dbReference type="Pfam" id="PF24883">
    <property type="entry name" value="NPHP3_N"/>
    <property type="match status" value="1"/>
</dbReference>
<dbReference type="PROSITE" id="PS50294">
    <property type="entry name" value="WD_REPEATS_REGION"/>
    <property type="match status" value="12"/>
</dbReference>
<evidence type="ECO:0000313" key="7">
    <source>
        <dbReference type="Proteomes" id="UP000650533"/>
    </source>
</evidence>
<proteinExistence type="predicted"/>
<dbReference type="Gene3D" id="3.40.50.300">
    <property type="entry name" value="P-loop containing nucleotide triphosphate hydrolases"/>
    <property type="match status" value="1"/>
</dbReference>
<name>A0A8H8NRZ6_9AGAM</name>
<dbReference type="InterPro" id="IPR027417">
    <property type="entry name" value="P-loop_NTPase"/>
</dbReference>
<dbReference type="InterPro" id="IPR036322">
    <property type="entry name" value="WD40_repeat_dom_sf"/>
</dbReference>
<dbReference type="PANTHER" id="PTHR19848:SF8">
    <property type="entry name" value="F-BOX AND WD REPEAT DOMAIN CONTAINING 7"/>
    <property type="match status" value="1"/>
</dbReference>
<feature type="repeat" description="WD" evidence="3">
    <location>
        <begin position="1098"/>
        <end position="1139"/>
    </location>
</feature>
<dbReference type="InterPro" id="IPR007111">
    <property type="entry name" value="NACHT_NTPase"/>
</dbReference>
<dbReference type="Proteomes" id="UP000650533">
    <property type="component" value="Chromosome 3"/>
</dbReference>
<reference evidence="6" key="1">
    <citation type="submission" date="2020-05" db="EMBL/GenBank/DDBJ databases">
        <title>Evolutionary and genomic comparisons of hybrid uninucleate and nonhybrid Rhizoctonia fungi.</title>
        <authorList>
            <person name="Li C."/>
            <person name="Chen X."/>
        </authorList>
    </citation>
    <scope>NUCLEOTIDE SEQUENCE</scope>
    <source>
        <strain evidence="6">AG-1 IA</strain>
    </source>
</reference>
<dbReference type="InterPro" id="IPR015943">
    <property type="entry name" value="WD40/YVTN_repeat-like_dom_sf"/>
</dbReference>
<evidence type="ECO:0000259" key="5">
    <source>
        <dbReference type="PROSITE" id="PS50837"/>
    </source>
</evidence>